<accession>A0AAE1CGJ5</accession>
<feature type="chain" id="PRO_5042212034" evidence="1">
    <location>
        <begin position="19"/>
        <end position="114"/>
    </location>
</feature>
<gene>
    <name evidence="2" type="ORF">B0T22DRAFT_436720</name>
</gene>
<dbReference type="EMBL" id="JAULSO010000001">
    <property type="protein sequence ID" value="KAK3693550.1"/>
    <property type="molecule type" value="Genomic_DNA"/>
</dbReference>
<sequence length="114" mass="12065">MRGSIIVSLACSALIAHAADQKLLGHLVSSGSNSRDQLKSCEETYGPGSMQCGDEESRTSCYNPSIGQTCCKADNSYCGAGKYCAPVAGYCCNNDEDIATCARVAGFERPHYHS</sequence>
<dbReference type="Proteomes" id="UP001270362">
    <property type="component" value="Unassembled WGS sequence"/>
</dbReference>
<feature type="signal peptide" evidence="1">
    <location>
        <begin position="1"/>
        <end position="18"/>
    </location>
</feature>
<protein>
    <submittedName>
        <fullName evidence="2">Uncharacterized protein</fullName>
    </submittedName>
</protein>
<name>A0AAE1CGJ5_9PEZI</name>
<comment type="caution">
    <text evidence="2">The sequence shown here is derived from an EMBL/GenBank/DDBJ whole genome shotgun (WGS) entry which is preliminary data.</text>
</comment>
<keyword evidence="1" id="KW-0732">Signal</keyword>
<evidence type="ECO:0000313" key="3">
    <source>
        <dbReference type="Proteomes" id="UP001270362"/>
    </source>
</evidence>
<keyword evidence="3" id="KW-1185">Reference proteome</keyword>
<reference evidence="2" key="2">
    <citation type="submission" date="2023-06" db="EMBL/GenBank/DDBJ databases">
        <authorList>
            <consortium name="Lawrence Berkeley National Laboratory"/>
            <person name="Haridas S."/>
            <person name="Hensen N."/>
            <person name="Bonometti L."/>
            <person name="Westerberg I."/>
            <person name="Brannstrom I.O."/>
            <person name="Guillou S."/>
            <person name="Cros-Aarteil S."/>
            <person name="Calhoun S."/>
            <person name="Kuo A."/>
            <person name="Mondo S."/>
            <person name="Pangilinan J."/>
            <person name="Riley R."/>
            <person name="Labutti K."/>
            <person name="Andreopoulos B."/>
            <person name="Lipzen A."/>
            <person name="Chen C."/>
            <person name="Yanf M."/>
            <person name="Daum C."/>
            <person name="Ng V."/>
            <person name="Clum A."/>
            <person name="Steindorff A."/>
            <person name="Ohm R."/>
            <person name="Martin F."/>
            <person name="Silar P."/>
            <person name="Natvig D."/>
            <person name="Lalanne C."/>
            <person name="Gautier V."/>
            <person name="Ament-Velasquez S.L."/>
            <person name="Kruys A."/>
            <person name="Hutchinson M.I."/>
            <person name="Powell A.J."/>
            <person name="Barry K."/>
            <person name="Miller A.N."/>
            <person name="Grigoriev I.V."/>
            <person name="Debuchy R."/>
            <person name="Gladieux P."/>
            <person name="Thoren M.H."/>
            <person name="Johannesson H."/>
        </authorList>
    </citation>
    <scope>NUCLEOTIDE SEQUENCE</scope>
    <source>
        <strain evidence="2">CBS 314.62</strain>
    </source>
</reference>
<dbReference type="AlphaFoldDB" id="A0AAE1CGJ5"/>
<evidence type="ECO:0000313" key="2">
    <source>
        <dbReference type="EMBL" id="KAK3693550.1"/>
    </source>
</evidence>
<proteinExistence type="predicted"/>
<reference evidence="2" key="1">
    <citation type="journal article" date="2023" name="Mol. Phylogenet. Evol.">
        <title>Genome-scale phylogeny and comparative genomics of the fungal order Sordariales.</title>
        <authorList>
            <person name="Hensen N."/>
            <person name="Bonometti L."/>
            <person name="Westerberg I."/>
            <person name="Brannstrom I.O."/>
            <person name="Guillou S."/>
            <person name="Cros-Aarteil S."/>
            <person name="Calhoun S."/>
            <person name="Haridas S."/>
            <person name="Kuo A."/>
            <person name="Mondo S."/>
            <person name="Pangilinan J."/>
            <person name="Riley R."/>
            <person name="LaButti K."/>
            <person name="Andreopoulos B."/>
            <person name="Lipzen A."/>
            <person name="Chen C."/>
            <person name="Yan M."/>
            <person name="Daum C."/>
            <person name="Ng V."/>
            <person name="Clum A."/>
            <person name="Steindorff A."/>
            <person name="Ohm R.A."/>
            <person name="Martin F."/>
            <person name="Silar P."/>
            <person name="Natvig D.O."/>
            <person name="Lalanne C."/>
            <person name="Gautier V."/>
            <person name="Ament-Velasquez S.L."/>
            <person name="Kruys A."/>
            <person name="Hutchinson M.I."/>
            <person name="Powell A.J."/>
            <person name="Barry K."/>
            <person name="Miller A.N."/>
            <person name="Grigoriev I.V."/>
            <person name="Debuchy R."/>
            <person name="Gladieux P."/>
            <person name="Hiltunen Thoren M."/>
            <person name="Johannesson H."/>
        </authorList>
    </citation>
    <scope>NUCLEOTIDE SEQUENCE</scope>
    <source>
        <strain evidence="2">CBS 314.62</strain>
    </source>
</reference>
<organism evidence="2 3">
    <name type="scientific">Podospora appendiculata</name>
    <dbReference type="NCBI Taxonomy" id="314037"/>
    <lineage>
        <taxon>Eukaryota</taxon>
        <taxon>Fungi</taxon>
        <taxon>Dikarya</taxon>
        <taxon>Ascomycota</taxon>
        <taxon>Pezizomycotina</taxon>
        <taxon>Sordariomycetes</taxon>
        <taxon>Sordariomycetidae</taxon>
        <taxon>Sordariales</taxon>
        <taxon>Podosporaceae</taxon>
        <taxon>Podospora</taxon>
    </lineage>
</organism>
<evidence type="ECO:0000256" key="1">
    <source>
        <dbReference type="SAM" id="SignalP"/>
    </source>
</evidence>